<dbReference type="InterPro" id="IPR013096">
    <property type="entry name" value="Cupin_2"/>
</dbReference>
<dbReference type="Gene3D" id="2.60.120.10">
    <property type="entry name" value="Jelly Rolls"/>
    <property type="match status" value="1"/>
</dbReference>
<gene>
    <name evidence="2" type="ORF">ESP57_13640</name>
</gene>
<dbReference type="InterPro" id="IPR014710">
    <property type="entry name" value="RmlC-like_jellyroll"/>
</dbReference>
<reference evidence="2 3" key="1">
    <citation type="submission" date="2019-01" db="EMBL/GenBank/DDBJ databases">
        <authorList>
            <person name="Li J."/>
        </authorList>
    </citation>
    <scope>NUCLEOTIDE SEQUENCE [LARGE SCALE GENOMIC DNA]</scope>
    <source>
        <strain evidence="2 3">CCUG 35506</strain>
    </source>
</reference>
<name>A0A4V1QS92_9MICO</name>
<accession>A0A4V1QS92</accession>
<dbReference type="Pfam" id="PF07883">
    <property type="entry name" value="Cupin_2"/>
    <property type="match status" value="1"/>
</dbReference>
<organism evidence="2 3">
    <name type="scientific">Agromyces fucosus</name>
    <dbReference type="NCBI Taxonomy" id="41985"/>
    <lineage>
        <taxon>Bacteria</taxon>
        <taxon>Bacillati</taxon>
        <taxon>Actinomycetota</taxon>
        <taxon>Actinomycetes</taxon>
        <taxon>Micrococcales</taxon>
        <taxon>Microbacteriaceae</taxon>
        <taxon>Agromyces</taxon>
    </lineage>
</organism>
<dbReference type="SUPFAM" id="SSF51182">
    <property type="entry name" value="RmlC-like cupins"/>
    <property type="match status" value="1"/>
</dbReference>
<dbReference type="InterPro" id="IPR011051">
    <property type="entry name" value="RmlC_Cupin_sf"/>
</dbReference>
<evidence type="ECO:0000313" key="3">
    <source>
        <dbReference type="Proteomes" id="UP000292935"/>
    </source>
</evidence>
<dbReference type="EMBL" id="SDPO01000003">
    <property type="protein sequence ID" value="RXZ47583.1"/>
    <property type="molecule type" value="Genomic_DNA"/>
</dbReference>
<evidence type="ECO:0000313" key="2">
    <source>
        <dbReference type="EMBL" id="RXZ47583.1"/>
    </source>
</evidence>
<evidence type="ECO:0000259" key="1">
    <source>
        <dbReference type="Pfam" id="PF07883"/>
    </source>
</evidence>
<proteinExistence type="predicted"/>
<protein>
    <submittedName>
        <fullName evidence="2">Cupin domain-containing protein</fullName>
    </submittedName>
</protein>
<dbReference type="AlphaFoldDB" id="A0A4V1QS92"/>
<sequence>MSRRTCLEQIEREPMMVVEQQEKIEFTGIEWDTSGPAGCRLRAVPAHDGTVWNAVEYDAGASRTAWCSRSHYGVVLEGQLTFEFEDGGEISASAWEGYLIPGNRPHRGRNRGAERARAMMIDLPDAAS</sequence>
<dbReference type="Proteomes" id="UP000292935">
    <property type="component" value="Unassembled WGS sequence"/>
</dbReference>
<comment type="caution">
    <text evidence="2">The sequence shown here is derived from an EMBL/GenBank/DDBJ whole genome shotgun (WGS) entry which is preliminary data.</text>
</comment>
<keyword evidence="3" id="KW-1185">Reference proteome</keyword>
<dbReference type="OrthoDB" id="9794443at2"/>
<feature type="domain" description="Cupin type-2" evidence="1">
    <location>
        <begin position="69"/>
        <end position="121"/>
    </location>
</feature>